<dbReference type="Proteomes" id="UP001590950">
    <property type="component" value="Unassembled WGS sequence"/>
</dbReference>
<organism evidence="5 6">
    <name type="scientific">Stereocaulon virgatum</name>
    <dbReference type="NCBI Taxonomy" id="373712"/>
    <lineage>
        <taxon>Eukaryota</taxon>
        <taxon>Fungi</taxon>
        <taxon>Dikarya</taxon>
        <taxon>Ascomycota</taxon>
        <taxon>Pezizomycotina</taxon>
        <taxon>Lecanoromycetes</taxon>
        <taxon>OSLEUM clade</taxon>
        <taxon>Lecanoromycetidae</taxon>
        <taxon>Lecanorales</taxon>
        <taxon>Lecanorineae</taxon>
        <taxon>Stereocaulaceae</taxon>
        <taxon>Stereocaulon</taxon>
    </lineage>
</organism>
<dbReference type="PANTHER" id="PTHR43712:SF16">
    <property type="entry name" value="O-METHYLTRANSFERASE ELCB"/>
    <property type="match status" value="1"/>
</dbReference>
<dbReference type="Pfam" id="PF00891">
    <property type="entry name" value="Methyltransf_2"/>
    <property type="match status" value="1"/>
</dbReference>
<proteinExistence type="predicted"/>
<evidence type="ECO:0000259" key="4">
    <source>
        <dbReference type="Pfam" id="PF00891"/>
    </source>
</evidence>
<dbReference type="InterPro" id="IPR036390">
    <property type="entry name" value="WH_DNA-bd_sf"/>
</dbReference>
<accession>A0ABR4APN0</accession>
<dbReference type="SUPFAM" id="SSF46785">
    <property type="entry name" value="Winged helix' DNA-binding domain"/>
    <property type="match status" value="1"/>
</dbReference>
<keyword evidence="6" id="KW-1185">Reference proteome</keyword>
<dbReference type="SUPFAM" id="SSF53335">
    <property type="entry name" value="S-adenosyl-L-methionine-dependent methyltransferases"/>
    <property type="match status" value="1"/>
</dbReference>
<keyword evidence="2" id="KW-0808">Transferase</keyword>
<comment type="caution">
    <text evidence="5">The sequence shown here is derived from an EMBL/GenBank/DDBJ whole genome shotgun (WGS) entry which is preliminary data.</text>
</comment>
<feature type="domain" description="O-methyltransferase C-terminal" evidence="4">
    <location>
        <begin position="199"/>
        <end position="390"/>
    </location>
</feature>
<name>A0ABR4APN0_9LECA</name>
<dbReference type="PANTHER" id="PTHR43712">
    <property type="entry name" value="PUTATIVE (AFU_ORTHOLOGUE AFUA_4G14580)-RELATED"/>
    <property type="match status" value="1"/>
</dbReference>
<sequence length="442" mass="49187">MASLTELAENILAHAKRLDAFTTSKGLPSSSFDRHTLSDLPTDLEECRKSLVDACQSLKQLGNGPIGQHYEVLFNFTDALSLRFVYHYKLALYVPDDEGISFSELGRAAGVDETLVRRFLQHAMINGFFQEKSPGFVSHSTASLLLKQSKGMQDTVGFLLYDIAPGSVHVIEAMQKWPHSGEPIETGFNIAEQTSDSFYQHLARDKERSRRFGGGMRFMTQGSLYDINHLIDGYDWGALDRPGGCVVDVGGGHGGVSQALARATKHLKFVVQDLEGTVAEGTRLLPPDLSGRVEFMSHDFFKEQPIQHADIYFFRFILHNWSDKYAAQILEKLIPAMKHGSRVVIYEFLPDEVANTSWTQKQKRNLDMIQATGWNSLERTASDWRKLFASVSKGYQFLGTKTPKGSAVSLIEASFETRQVNGVAGSNPIRDQLPDDTAVLAS</sequence>
<dbReference type="Gene3D" id="3.40.50.150">
    <property type="entry name" value="Vaccinia Virus protein VP39"/>
    <property type="match status" value="1"/>
</dbReference>
<dbReference type="InterPro" id="IPR036388">
    <property type="entry name" value="WH-like_DNA-bd_sf"/>
</dbReference>
<dbReference type="PROSITE" id="PS51683">
    <property type="entry name" value="SAM_OMT_II"/>
    <property type="match status" value="1"/>
</dbReference>
<keyword evidence="1" id="KW-0489">Methyltransferase</keyword>
<evidence type="ECO:0000256" key="2">
    <source>
        <dbReference type="ARBA" id="ARBA00022679"/>
    </source>
</evidence>
<evidence type="ECO:0000256" key="1">
    <source>
        <dbReference type="ARBA" id="ARBA00022603"/>
    </source>
</evidence>
<dbReference type="Gene3D" id="1.10.10.10">
    <property type="entry name" value="Winged helix-like DNA-binding domain superfamily/Winged helix DNA-binding domain"/>
    <property type="match status" value="1"/>
</dbReference>
<dbReference type="EMBL" id="JBEFKJ010000003">
    <property type="protein sequence ID" value="KAL2047220.1"/>
    <property type="molecule type" value="Genomic_DNA"/>
</dbReference>
<evidence type="ECO:0000313" key="5">
    <source>
        <dbReference type="EMBL" id="KAL2047220.1"/>
    </source>
</evidence>
<keyword evidence="3" id="KW-0949">S-adenosyl-L-methionine</keyword>
<gene>
    <name evidence="5" type="ORF">N7G274_001239</name>
</gene>
<evidence type="ECO:0000256" key="3">
    <source>
        <dbReference type="ARBA" id="ARBA00022691"/>
    </source>
</evidence>
<dbReference type="InterPro" id="IPR029063">
    <property type="entry name" value="SAM-dependent_MTases_sf"/>
</dbReference>
<dbReference type="InterPro" id="IPR016461">
    <property type="entry name" value="COMT-like"/>
</dbReference>
<evidence type="ECO:0000313" key="6">
    <source>
        <dbReference type="Proteomes" id="UP001590950"/>
    </source>
</evidence>
<protein>
    <recommendedName>
        <fullName evidence="4">O-methyltransferase C-terminal domain-containing protein</fullName>
    </recommendedName>
</protein>
<dbReference type="InterPro" id="IPR001077">
    <property type="entry name" value="COMT_C"/>
</dbReference>
<reference evidence="5 6" key="1">
    <citation type="submission" date="2024-09" db="EMBL/GenBank/DDBJ databases">
        <title>Rethinking Asexuality: The Enigmatic Case of Functional Sexual Genes in Lepraria (Stereocaulaceae).</title>
        <authorList>
            <person name="Doellman M."/>
            <person name="Sun Y."/>
            <person name="Barcenas-Pena A."/>
            <person name="Lumbsch H.T."/>
            <person name="Grewe F."/>
        </authorList>
    </citation>
    <scope>NUCLEOTIDE SEQUENCE [LARGE SCALE GENOMIC DNA]</scope>
    <source>
        <strain evidence="5 6">Mercado 3170</strain>
    </source>
</reference>